<dbReference type="EMBL" id="JAVHJL010000008">
    <property type="protein sequence ID" value="KAK6499079.1"/>
    <property type="molecule type" value="Genomic_DNA"/>
</dbReference>
<accession>A0AAV9VZ57</accession>
<protein>
    <recommendedName>
        <fullName evidence="2">C2H2-type domain-containing protein</fullName>
    </recommendedName>
</protein>
<sequence length="564" mass="62188">MLASTSPRPTKRPRRSSESGDMSFKFSPMRQWPPTTPILLRKLDPTTVITKVLEGMANERLLKSSDLLELIIKDQFLGLSDIQNRNNFNVKEAKVFICRQIGPILYRFVNQYLDSVTTQDADGEVLSPLEAPQAAMPQKKQKSENENTSVEAATAAAEPKPERKMPPPFPSQIESLDSLEVTAEETTLAVLDHNGDANAAPWLKFGSSDNPYPFRQNWPFQSSPVNGMPAENATTGRFTRTQPARTKSDAAIPDDSISMSNSSPVKARSTVARPQSISGRTTGDQQETRSVVSTTRKRTAKSSLEKSCTFCFKDLPSPSARREHEAIHVHALCGYKQYQCKINKCPYRSHRPREIAHHMKNRHPPADGQNRGASSMELLLDHGPLSEERMAQLRQQFHSERAEGVNLTTANFGQIGFPTPSIKTTDRDLQTDRDELASQHNTIVSMDYSYTQGAPLQQHIPQHISSSMFPGMGSAYGDSGSLLIDQSSQADYAMGDLVQYRGSMGTFATSPYLPQAPQLLGVGAAHAGSSLIHIPPTIDVDEDAQGENDLEWAENLVVHTMKGG</sequence>
<keyword evidence="4" id="KW-1185">Reference proteome</keyword>
<proteinExistence type="predicted"/>
<evidence type="ECO:0000256" key="1">
    <source>
        <dbReference type="SAM" id="MobiDB-lite"/>
    </source>
</evidence>
<feature type="region of interest" description="Disordered" evidence="1">
    <location>
        <begin position="241"/>
        <end position="299"/>
    </location>
</feature>
<feature type="region of interest" description="Disordered" evidence="1">
    <location>
        <begin position="130"/>
        <end position="170"/>
    </location>
</feature>
<dbReference type="Proteomes" id="UP001370758">
    <property type="component" value="Unassembled WGS sequence"/>
</dbReference>
<reference evidence="3 4" key="1">
    <citation type="submission" date="2023-08" db="EMBL/GenBank/DDBJ databases">
        <authorList>
            <person name="Palmer J.M."/>
        </authorList>
    </citation>
    <scope>NUCLEOTIDE SEQUENCE [LARGE SCALE GENOMIC DNA]</scope>
    <source>
        <strain evidence="3 4">TWF481</strain>
    </source>
</reference>
<evidence type="ECO:0000259" key="2">
    <source>
        <dbReference type="SMART" id="SM00355"/>
    </source>
</evidence>
<feature type="region of interest" description="Disordered" evidence="1">
    <location>
        <begin position="1"/>
        <end position="26"/>
    </location>
</feature>
<evidence type="ECO:0000313" key="3">
    <source>
        <dbReference type="EMBL" id="KAK6499079.1"/>
    </source>
</evidence>
<gene>
    <name evidence="3" type="ORF">TWF481_011648</name>
</gene>
<comment type="caution">
    <text evidence="3">The sequence shown here is derived from an EMBL/GenBank/DDBJ whole genome shotgun (WGS) entry which is preliminary data.</text>
</comment>
<organism evidence="3 4">
    <name type="scientific">Arthrobotrys musiformis</name>
    <dbReference type="NCBI Taxonomy" id="47236"/>
    <lineage>
        <taxon>Eukaryota</taxon>
        <taxon>Fungi</taxon>
        <taxon>Dikarya</taxon>
        <taxon>Ascomycota</taxon>
        <taxon>Pezizomycotina</taxon>
        <taxon>Orbiliomycetes</taxon>
        <taxon>Orbiliales</taxon>
        <taxon>Orbiliaceae</taxon>
        <taxon>Arthrobotrys</taxon>
    </lineage>
</organism>
<name>A0AAV9VZ57_9PEZI</name>
<feature type="compositionally biased region" description="Low complexity" evidence="1">
    <location>
        <begin position="146"/>
        <end position="158"/>
    </location>
</feature>
<feature type="domain" description="C2H2-type" evidence="2">
    <location>
        <begin position="306"/>
        <end position="328"/>
    </location>
</feature>
<feature type="compositionally biased region" description="Polar residues" evidence="1">
    <location>
        <begin position="272"/>
        <end position="285"/>
    </location>
</feature>
<dbReference type="SMART" id="SM00355">
    <property type="entry name" value="ZnF_C2H2"/>
    <property type="match status" value="2"/>
</dbReference>
<dbReference type="InterPro" id="IPR013087">
    <property type="entry name" value="Znf_C2H2_type"/>
</dbReference>
<evidence type="ECO:0000313" key="4">
    <source>
        <dbReference type="Proteomes" id="UP001370758"/>
    </source>
</evidence>
<feature type="domain" description="C2H2-type" evidence="2">
    <location>
        <begin position="338"/>
        <end position="363"/>
    </location>
</feature>
<dbReference type="AlphaFoldDB" id="A0AAV9VZ57"/>